<evidence type="ECO:0000313" key="3">
    <source>
        <dbReference type="Proteomes" id="UP000245207"/>
    </source>
</evidence>
<evidence type="ECO:0000313" key="2">
    <source>
        <dbReference type="EMBL" id="PWA55156.1"/>
    </source>
</evidence>
<proteinExistence type="predicted"/>
<comment type="caution">
    <text evidence="2">The sequence shown here is derived from an EMBL/GenBank/DDBJ whole genome shotgun (WGS) entry which is preliminary data.</text>
</comment>
<feature type="signal peptide" evidence="1">
    <location>
        <begin position="1"/>
        <end position="21"/>
    </location>
</feature>
<evidence type="ECO:0000256" key="1">
    <source>
        <dbReference type="SAM" id="SignalP"/>
    </source>
</evidence>
<organism evidence="2 3">
    <name type="scientific">Artemisia annua</name>
    <name type="common">Sweet wormwood</name>
    <dbReference type="NCBI Taxonomy" id="35608"/>
    <lineage>
        <taxon>Eukaryota</taxon>
        <taxon>Viridiplantae</taxon>
        <taxon>Streptophyta</taxon>
        <taxon>Embryophyta</taxon>
        <taxon>Tracheophyta</taxon>
        <taxon>Spermatophyta</taxon>
        <taxon>Magnoliopsida</taxon>
        <taxon>eudicotyledons</taxon>
        <taxon>Gunneridae</taxon>
        <taxon>Pentapetalae</taxon>
        <taxon>asterids</taxon>
        <taxon>campanulids</taxon>
        <taxon>Asterales</taxon>
        <taxon>Asteraceae</taxon>
        <taxon>Asteroideae</taxon>
        <taxon>Anthemideae</taxon>
        <taxon>Artemisiinae</taxon>
        <taxon>Artemisia</taxon>
    </lineage>
</organism>
<protein>
    <submittedName>
        <fullName evidence="2">Aspartic peptidase A1 family</fullName>
    </submittedName>
</protein>
<dbReference type="AlphaFoldDB" id="A0A2U1M1L5"/>
<dbReference type="Proteomes" id="UP000245207">
    <property type="component" value="Unassembled WGS sequence"/>
</dbReference>
<accession>A0A2U1M1L5</accession>
<keyword evidence="1" id="KW-0732">Signal</keyword>
<gene>
    <name evidence="2" type="ORF">CTI12_AA412780</name>
</gene>
<dbReference type="EMBL" id="PKPP01006844">
    <property type="protein sequence ID" value="PWA55156.1"/>
    <property type="molecule type" value="Genomic_DNA"/>
</dbReference>
<sequence>MFLFIQRFIVMVLAFISHEKAVVVVWVPAYSSAVAPITKHTDAANKDLYSLEITAGDVQLHFVIDIESSMLLWCGTSVSLNGHYLQPNAPKTHITTYIPCNELGCSDISDCLTLMKVLLACQ</sequence>
<keyword evidence="3" id="KW-1185">Reference proteome</keyword>
<reference evidence="2 3" key="1">
    <citation type="journal article" date="2018" name="Mol. Plant">
        <title>The genome of Artemisia annua provides insight into the evolution of Asteraceae family and artemisinin biosynthesis.</title>
        <authorList>
            <person name="Shen Q."/>
            <person name="Zhang L."/>
            <person name="Liao Z."/>
            <person name="Wang S."/>
            <person name="Yan T."/>
            <person name="Shi P."/>
            <person name="Liu M."/>
            <person name="Fu X."/>
            <person name="Pan Q."/>
            <person name="Wang Y."/>
            <person name="Lv Z."/>
            <person name="Lu X."/>
            <person name="Zhang F."/>
            <person name="Jiang W."/>
            <person name="Ma Y."/>
            <person name="Chen M."/>
            <person name="Hao X."/>
            <person name="Li L."/>
            <person name="Tang Y."/>
            <person name="Lv G."/>
            <person name="Zhou Y."/>
            <person name="Sun X."/>
            <person name="Brodelius P.E."/>
            <person name="Rose J.K.C."/>
            <person name="Tang K."/>
        </authorList>
    </citation>
    <scope>NUCLEOTIDE SEQUENCE [LARGE SCALE GENOMIC DNA]</scope>
    <source>
        <strain evidence="3">cv. Huhao1</strain>
        <tissue evidence="2">Leaf</tissue>
    </source>
</reference>
<name>A0A2U1M1L5_ARTAN</name>
<feature type="chain" id="PRO_5015414350" evidence="1">
    <location>
        <begin position="22"/>
        <end position="122"/>
    </location>
</feature>